<feature type="transmembrane region" description="Helical" evidence="1">
    <location>
        <begin position="468"/>
        <end position="494"/>
    </location>
</feature>
<keyword evidence="1" id="KW-0812">Transmembrane</keyword>
<feature type="transmembrane region" description="Helical" evidence="1">
    <location>
        <begin position="572"/>
        <end position="591"/>
    </location>
</feature>
<proteinExistence type="predicted"/>
<dbReference type="EMBL" id="CP000301">
    <property type="protein sequence ID" value="ABD89738.1"/>
    <property type="molecule type" value="Genomic_DNA"/>
</dbReference>
<feature type="transmembrane region" description="Helical" evidence="1">
    <location>
        <begin position="515"/>
        <end position="536"/>
    </location>
</feature>
<keyword evidence="1" id="KW-1133">Transmembrane helix</keyword>
<organism evidence="2">
    <name type="scientific">Rhodopseudomonas palustris (strain BisB18)</name>
    <dbReference type="NCBI Taxonomy" id="316056"/>
    <lineage>
        <taxon>Bacteria</taxon>
        <taxon>Pseudomonadati</taxon>
        <taxon>Pseudomonadota</taxon>
        <taxon>Alphaproteobacteria</taxon>
        <taxon>Hyphomicrobiales</taxon>
        <taxon>Nitrobacteraceae</taxon>
        <taxon>Rhodopseudomonas</taxon>
    </lineage>
</organism>
<feature type="transmembrane region" description="Helical" evidence="1">
    <location>
        <begin position="394"/>
        <end position="414"/>
    </location>
</feature>
<protein>
    <submittedName>
        <fullName evidence="2">Uncharacterized protein</fullName>
    </submittedName>
</protein>
<evidence type="ECO:0000313" key="2">
    <source>
        <dbReference type="EMBL" id="ABD89738.1"/>
    </source>
</evidence>
<accession>Q20YP8</accession>
<feature type="transmembrane region" description="Helical" evidence="1">
    <location>
        <begin position="228"/>
        <end position="251"/>
    </location>
</feature>
<reference evidence="2" key="1">
    <citation type="submission" date="2006-03" db="EMBL/GenBank/DDBJ databases">
        <title>Complete sequence of Rhodopseudomonas palustris BisB18.</title>
        <authorList>
            <consortium name="US DOE Joint Genome Institute"/>
            <person name="Copeland A."/>
            <person name="Lucas S."/>
            <person name="Lapidus A."/>
            <person name="Barry K."/>
            <person name="Detter J.C."/>
            <person name="Glavina del Rio T."/>
            <person name="Hammon N."/>
            <person name="Israni S."/>
            <person name="Dalin E."/>
            <person name="Tice H."/>
            <person name="Pitluck S."/>
            <person name="Chain P."/>
            <person name="Malfatti S."/>
            <person name="Shin M."/>
            <person name="Vergez L."/>
            <person name="Schmutz J."/>
            <person name="Larimer F."/>
            <person name="Land M."/>
            <person name="Hauser L."/>
            <person name="Pelletier D.A."/>
            <person name="Kyrpides N."/>
            <person name="Anderson I."/>
            <person name="Oda Y."/>
            <person name="Harwood C.S."/>
            <person name="Richardson P."/>
        </authorList>
    </citation>
    <scope>NUCLEOTIDE SEQUENCE [LARGE SCALE GENOMIC DNA]</scope>
    <source>
        <strain evidence="2">BisB18</strain>
    </source>
</reference>
<feature type="transmembrane region" description="Helical" evidence="1">
    <location>
        <begin position="271"/>
        <end position="294"/>
    </location>
</feature>
<feature type="transmembrane region" description="Helical" evidence="1">
    <location>
        <begin position="603"/>
        <end position="620"/>
    </location>
</feature>
<feature type="transmembrane region" description="Helical" evidence="1">
    <location>
        <begin position="435"/>
        <end position="456"/>
    </location>
</feature>
<evidence type="ECO:0000256" key="1">
    <source>
        <dbReference type="SAM" id="Phobius"/>
    </source>
</evidence>
<feature type="transmembrane region" description="Helical" evidence="1">
    <location>
        <begin position="34"/>
        <end position="55"/>
    </location>
</feature>
<keyword evidence="1" id="KW-0472">Membrane</keyword>
<dbReference type="STRING" id="316056.RPC_4214"/>
<sequence>MNGLAAYHFGSSDISFPTHFYALFIAGQSMPSRVIMALVLTLVAAAIILLANVVLDISQKTQLQIAIEANVANQSTLAIFVDDEPRPYLAQRARFDPHLYIAPGVQQGLHRMRLELSGLGEGDWIRAVTFEVGDTPIRRFDVEQIRAAGPTQIGRPAIVDRQTVLTPVDGKLSIALADLKLSYNGPSIARLPQWTGRLGRGDGVLGLILLGFVLVVIANARGAGMASVLVLCLTSTVSVYLAVPIITAMVAVPDAASLSVGRAAYFGLSTLANQLAVLIALAGAATAAVCLLIIRRGQSACVGPAVAPGAATLAGRWRGAVALVLTVFVASVPLLAVAPDIYAQGHYPIPPGWDTNNITLWQYLIHEGFRPLRDFWFPYGGTWVFSLPAPWGQIFSAAEQTLLYAVLLLSLHVVMGRRLLAPFAIVSLIMIADRLYIFWGVFRYLLAVDVFIAFLAQLAPARTLWTRGLFPAAVLLAAFIEPIQLLYAAPAVLMTFCLAIRSQPGRSPHAVARRFALEFIPGFVAVAGYAAVLAATGDLKYQIGFLTSLGPHTVSSAVPTNLVAALGLRSDLAAIVALTGPCLLVAIGLYRCLATPKSAIRDMLLLGLGLIGFMFVQKYIVRENQWQCVLPTVLGLLVWAHLEPALQRLRTAAIAGLIAGLLVIVLRPTGEPSNYLQRLPTAPLKAARTLATAIRDTEQTTRTRQFAYSEQRFALYRPELELVRRLDALSSGAPGPVYVLGDTPQLYILLKQLPPYQSNNYNAAPIGEQRHVLAWLDDNKPRYVVWRIEDLQFELPHVLRVPLIYSRIVRDYVPLETVGGFAVLRQRGVDEKPALAWWRQHLTPVFDMGHILQNISTSRRPSCDPQDLSRCTPVLVLSVAEAQRRAPAISVPLASGDLEFELKFAPEPTVANYVVPLERLWAYDAATLLGQPLTIAKKDIPGVTVTREGRLRDERFLY</sequence>
<dbReference type="AlphaFoldDB" id="Q20YP8"/>
<dbReference type="KEGG" id="rpc:RPC_4214"/>
<name>Q20YP8_RHOPB</name>
<gene>
    <name evidence="2" type="ordered locus">RPC_4214</name>
</gene>
<feature type="transmembrane region" description="Helical" evidence="1">
    <location>
        <begin position="320"/>
        <end position="338"/>
    </location>
</feature>
<dbReference type="HOGENOM" id="CLU_308145_0_0_5"/>